<gene>
    <name evidence="2" type="ORF">IFM89_017552</name>
</gene>
<protein>
    <submittedName>
        <fullName evidence="2">Uncharacterized protein</fullName>
    </submittedName>
</protein>
<name>A0A835HY91_9MAGN</name>
<evidence type="ECO:0000313" key="3">
    <source>
        <dbReference type="Proteomes" id="UP000631114"/>
    </source>
</evidence>
<dbReference type="Proteomes" id="UP000631114">
    <property type="component" value="Unassembled WGS sequence"/>
</dbReference>
<feature type="region of interest" description="Disordered" evidence="1">
    <location>
        <begin position="60"/>
        <end position="90"/>
    </location>
</feature>
<comment type="caution">
    <text evidence="2">The sequence shown here is derived from an EMBL/GenBank/DDBJ whole genome shotgun (WGS) entry which is preliminary data.</text>
</comment>
<dbReference type="AlphaFoldDB" id="A0A835HY91"/>
<dbReference type="EMBL" id="JADFTS010000005">
    <property type="protein sequence ID" value="KAF9605533.1"/>
    <property type="molecule type" value="Genomic_DNA"/>
</dbReference>
<proteinExistence type="predicted"/>
<accession>A0A835HY91</accession>
<evidence type="ECO:0000256" key="1">
    <source>
        <dbReference type="SAM" id="MobiDB-lite"/>
    </source>
</evidence>
<keyword evidence="3" id="KW-1185">Reference proteome</keyword>
<organism evidence="2 3">
    <name type="scientific">Coptis chinensis</name>
    <dbReference type="NCBI Taxonomy" id="261450"/>
    <lineage>
        <taxon>Eukaryota</taxon>
        <taxon>Viridiplantae</taxon>
        <taxon>Streptophyta</taxon>
        <taxon>Embryophyta</taxon>
        <taxon>Tracheophyta</taxon>
        <taxon>Spermatophyta</taxon>
        <taxon>Magnoliopsida</taxon>
        <taxon>Ranunculales</taxon>
        <taxon>Ranunculaceae</taxon>
        <taxon>Coptidoideae</taxon>
        <taxon>Coptis</taxon>
    </lineage>
</organism>
<evidence type="ECO:0000313" key="2">
    <source>
        <dbReference type="EMBL" id="KAF9605533.1"/>
    </source>
</evidence>
<reference evidence="2 3" key="1">
    <citation type="submission" date="2020-10" db="EMBL/GenBank/DDBJ databases">
        <title>The Coptis chinensis genome and diversification of protoberbering-type alkaloids.</title>
        <authorList>
            <person name="Wang B."/>
            <person name="Shu S."/>
            <person name="Song C."/>
            <person name="Liu Y."/>
        </authorList>
    </citation>
    <scope>NUCLEOTIDE SEQUENCE [LARGE SCALE GENOMIC DNA]</scope>
    <source>
        <strain evidence="2">HL-2020</strain>
        <tissue evidence="2">Leaf</tissue>
    </source>
</reference>
<sequence length="90" mass="10281">MSEGRRLEYWLERMVRECMSVIDSEKTMVILAGISEEMKHLISSNNELSRRATKFFVFSDHNSAGPDSSSRDEYSSEGQSSLWIQVGPTM</sequence>